<dbReference type="PROSITE" id="PS50006">
    <property type="entry name" value="FHA_DOMAIN"/>
    <property type="match status" value="1"/>
</dbReference>
<dbReference type="Proteomes" id="UP001207654">
    <property type="component" value="Unassembled WGS sequence"/>
</dbReference>
<organism evidence="4 5">
    <name type="scientific">Archangium lansingense</name>
    <dbReference type="NCBI Taxonomy" id="2995310"/>
    <lineage>
        <taxon>Bacteria</taxon>
        <taxon>Pseudomonadati</taxon>
        <taxon>Myxococcota</taxon>
        <taxon>Myxococcia</taxon>
        <taxon>Myxococcales</taxon>
        <taxon>Cystobacterineae</taxon>
        <taxon>Archangiaceae</taxon>
        <taxon>Archangium</taxon>
    </lineage>
</organism>
<sequence>MSPPNPKRPPRPSRPPGDTASRPEPEVELPFDDDEVAPLQADDPRPQRVPQFPAGPRRRPRRTSGGASSEGRDRELPARFNSGEYEDPGHTPAFLYVERGPGVGQLLPVKQGVLVLGRASTSDLRLQHPSISRRHAQLTRRGDRLTLKDLGSQNGTYVNRARLTSEVELRSGDELALGNAILQLRGPGPAPERPRTSSGRPASSLRVGLSSRRIILLAVATGSLVAVFLTLAAVRLMRLRNEPAGSSEVEAEQLAGQPAAVAPQEGLEAAPAAASEAEPAVEEVAAEPVAPAPAPAAPAGKVRGATRKQPPSAQAIAASGEKGDTGKASVSKQRDTSARVKGGSGKAAVKPASAAAPLAGSASNEEAEAEALARYEAGNVESALALARRAHLETMAATLARFQDEWRAGNAALASRDSSTAIQHLSAALELDQQLSKGWGSFAPRIRKALSQAHLQAGSKQGSEQ</sequence>
<evidence type="ECO:0000256" key="1">
    <source>
        <dbReference type="SAM" id="MobiDB-lite"/>
    </source>
</evidence>
<comment type="caution">
    <text evidence="4">The sequence shown here is derived from an EMBL/GenBank/DDBJ whole genome shotgun (WGS) entry which is preliminary data.</text>
</comment>
<name>A0ABT4A6F6_9BACT</name>
<dbReference type="EMBL" id="JAPNKA010000001">
    <property type="protein sequence ID" value="MCY1076552.1"/>
    <property type="molecule type" value="Genomic_DNA"/>
</dbReference>
<feature type="compositionally biased region" description="Low complexity" evidence="1">
    <location>
        <begin position="346"/>
        <end position="366"/>
    </location>
</feature>
<keyword evidence="2" id="KW-1133">Transmembrane helix</keyword>
<dbReference type="SUPFAM" id="SSF49879">
    <property type="entry name" value="SMAD/FHA domain"/>
    <property type="match status" value="1"/>
</dbReference>
<reference evidence="4 5" key="1">
    <citation type="submission" date="2022-11" db="EMBL/GenBank/DDBJ databases">
        <title>Minimal conservation of predation-associated metabolite biosynthetic gene clusters underscores biosynthetic potential of Myxococcota including descriptions for ten novel species: Archangium lansinium sp. nov., Myxococcus landrumus sp. nov., Nannocystis bai.</title>
        <authorList>
            <person name="Ahearne A."/>
            <person name="Stevens C."/>
            <person name="Phillips K."/>
        </authorList>
    </citation>
    <scope>NUCLEOTIDE SEQUENCE [LARGE SCALE GENOMIC DNA]</scope>
    <source>
        <strain evidence="4 5">MIWBW</strain>
    </source>
</reference>
<feature type="compositionally biased region" description="Acidic residues" evidence="1">
    <location>
        <begin position="26"/>
        <end position="36"/>
    </location>
</feature>
<proteinExistence type="predicted"/>
<feature type="region of interest" description="Disordered" evidence="1">
    <location>
        <begin position="1"/>
        <end position="86"/>
    </location>
</feature>
<feature type="domain" description="FHA" evidence="3">
    <location>
        <begin position="114"/>
        <end position="163"/>
    </location>
</feature>
<evidence type="ECO:0000313" key="5">
    <source>
        <dbReference type="Proteomes" id="UP001207654"/>
    </source>
</evidence>
<evidence type="ECO:0000313" key="4">
    <source>
        <dbReference type="EMBL" id="MCY1076552.1"/>
    </source>
</evidence>
<feature type="region of interest" description="Disordered" evidence="1">
    <location>
        <begin position="183"/>
        <end position="204"/>
    </location>
</feature>
<feature type="region of interest" description="Disordered" evidence="1">
    <location>
        <begin position="248"/>
        <end position="366"/>
    </location>
</feature>
<dbReference type="Gene3D" id="2.60.200.20">
    <property type="match status" value="1"/>
</dbReference>
<dbReference type="InterPro" id="IPR000253">
    <property type="entry name" value="FHA_dom"/>
</dbReference>
<feature type="compositionally biased region" description="Pro residues" evidence="1">
    <location>
        <begin position="1"/>
        <end position="15"/>
    </location>
</feature>
<dbReference type="InterPro" id="IPR050923">
    <property type="entry name" value="Cell_Proc_Reg/RNA_Proc"/>
</dbReference>
<dbReference type="PANTHER" id="PTHR23308">
    <property type="entry name" value="NUCLEAR INHIBITOR OF PROTEIN PHOSPHATASE-1"/>
    <property type="match status" value="1"/>
</dbReference>
<keyword evidence="2" id="KW-0812">Transmembrane</keyword>
<evidence type="ECO:0000256" key="2">
    <source>
        <dbReference type="SAM" id="Phobius"/>
    </source>
</evidence>
<keyword evidence="5" id="KW-1185">Reference proteome</keyword>
<feature type="transmembrane region" description="Helical" evidence="2">
    <location>
        <begin position="214"/>
        <end position="237"/>
    </location>
</feature>
<keyword evidence="2" id="KW-0472">Membrane</keyword>
<dbReference type="Pfam" id="PF00498">
    <property type="entry name" value="FHA"/>
    <property type="match status" value="1"/>
</dbReference>
<accession>A0ABT4A6F6</accession>
<evidence type="ECO:0000259" key="3">
    <source>
        <dbReference type="PROSITE" id="PS50006"/>
    </source>
</evidence>
<dbReference type="CDD" id="cd00060">
    <property type="entry name" value="FHA"/>
    <property type="match status" value="1"/>
</dbReference>
<dbReference type="SMART" id="SM00240">
    <property type="entry name" value="FHA"/>
    <property type="match status" value="1"/>
</dbReference>
<gene>
    <name evidence="4" type="ORF">OV287_18910</name>
</gene>
<dbReference type="InterPro" id="IPR008984">
    <property type="entry name" value="SMAD_FHA_dom_sf"/>
</dbReference>
<feature type="compositionally biased region" description="Low complexity" evidence="1">
    <location>
        <begin position="268"/>
        <end position="278"/>
    </location>
</feature>
<protein>
    <submittedName>
        <fullName evidence="4">FHA domain-containing protein</fullName>
    </submittedName>
</protein>
<dbReference type="RefSeq" id="WP_267535432.1">
    <property type="nucleotide sequence ID" value="NZ_JAPNKA010000001.1"/>
</dbReference>